<dbReference type="InterPro" id="IPR021272">
    <property type="entry name" value="DUF2851"/>
</dbReference>
<dbReference type="OrthoDB" id="1005072at2"/>
<dbReference type="Proteomes" id="UP000229433">
    <property type="component" value="Unassembled WGS sequence"/>
</dbReference>
<organism evidence="1 2">
    <name type="scientific">Leeuwenhoekiella nanhaiensis</name>
    <dbReference type="NCBI Taxonomy" id="1655491"/>
    <lineage>
        <taxon>Bacteria</taxon>
        <taxon>Pseudomonadati</taxon>
        <taxon>Bacteroidota</taxon>
        <taxon>Flavobacteriia</taxon>
        <taxon>Flavobacteriales</taxon>
        <taxon>Flavobacteriaceae</taxon>
        <taxon>Leeuwenhoekiella</taxon>
    </lineage>
</organism>
<protein>
    <recommendedName>
        <fullName evidence="3">DUF2851 domain-containing protein</fullName>
    </recommendedName>
</protein>
<reference evidence="1 2" key="1">
    <citation type="submission" date="2017-08" db="EMBL/GenBank/DDBJ databases">
        <title>The whole genome shortgun sequences of strain Leeuwenhoekiella nanhaiensis G18 from the South China Sea.</title>
        <authorList>
            <person name="Liu Q."/>
        </authorList>
    </citation>
    <scope>NUCLEOTIDE SEQUENCE [LARGE SCALE GENOMIC DNA]</scope>
    <source>
        <strain evidence="1 2">G18</strain>
    </source>
</reference>
<accession>A0A2G1VP80</accession>
<evidence type="ECO:0000313" key="2">
    <source>
        <dbReference type="Proteomes" id="UP000229433"/>
    </source>
</evidence>
<dbReference type="AlphaFoldDB" id="A0A2G1VP80"/>
<evidence type="ECO:0008006" key="3">
    <source>
        <dbReference type="Google" id="ProtNLM"/>
    </source>
</evidence>
<proteinExistence type="predicted"/>
<evidence type="ECO:0000313" key="1">
    <source>
        <dbReference type="EMBL" id="PHQ28575.1"/>
    </source>
</evidence>
<dbReference type="EMBL" id="NQXA01000012">
    <property type="protein sequence ID" value="PHQ28575.1"/>
    <property type="molecule type" value="Genomic_DNA"/>
</dbReference>
<keyword evidence="2" id="KW-1185">Reference proteome</keyword>
<gene>
    <name evidence="1" type="ORF">CJ305_13765</name>
</gene>
<dbReference type="Pfam" id="PF11013">
    <property type="entry name" value="DUF2851"/>
    <property type="match status" value="1"/>
</dbReference>
<comment type="caution">
    <text evidence="1">The sequence shown here is derived from an EMBL/GenBank/DDBJ whole genome shotgun (WGS) entry which is preliminary data.</text>
</comment>
<sequence>MSEAFLHYLWKFLKFEEATSESGLLTTTGQNVQILKPGMHNQLSGPDFFNAQLRIDGQLWAGNVEVHLKSSDWYLHNHEQDEAYANVILHVVWEDDCDVFDKTNQPIPTLALNGRVPKSLIHTYQNLMNRGQVRFVNCETDFGEIPVSVFEPWLERVYLERLERKVLEVESQLDELQGDWEAVLFVRLARSFGTLVNAEAFEELAKTIPFSTIRKLAASPGLLEPVHLGVAGLLPEETQEAVVRKWKQDFEFARTKFNLSPGLNHQMQFFKLRPPNFPTLRLSQLAALYEHSPNLFEICMQTSERTVFQKLFAVKASSYWETHYTFGKSHAKKVKRLTGGFIDILLINTLIPVKFAYARYRGVEVEEELLNLLTQIPLEQNSLVAGFEALRKLESDAMHSQALIQLKQNYCDPNRCLLCGIGNFLLRKSSS</sequence>
<name>A0A2G1VP80_9FLAO</name>
<dbReference type="RefSeq" id="WP_099646867.1">
    <property type="nucleotide sequence ID" value="NZ_KZ319294.1"/>
</dbReference>